<dbReference type="Proteomes" id="UP000324907">
    <property type="component" value="Unassembled WGS sequence"/>
</dbReference>
<gene>
    <name evidence="11" type="ORF">FNF27_01549</name>
    <name evidence="10" type="ORF">FNF28_02920</name>
    <name evidence="8" type="ORF">FNF29_07437</name>
    <name evidence="9" type="ORF">FNF31_07565</name>
</gene>
<dbReference type="SUPFAM" id="SSF81606">
    <property type="entry name" value="PP2C-like"/>
    <property type="match status" value="1"/>
</dbReference>
<dbReference type="GO" id="GO:0004722">
    <property type="term" value="F:protein serine/threonine phosphatase activity"/>
    <property type="evidence" value="ECO:0007669"/>
    <property type="project" value="InterPro"/>
</dbReference>
<evidence type="ECO:0000313" key="14">
    <source>
        <dbReference type="Proteomes" id="UP000324907"/>
    </source>
</evidence>
<comment type="similarity">
    <text evidence="5">Belongs to the PP2C family.</text>
</comment>
<dbReference type="GO" id="GO:0016020">
    <property type="term" value="C:membrane"/>
    <property type="evidence" value="ECO:0007669"/>
    <property type="project" value="UniProtKB-SubCell"/>
</dbReference>
<dbReference type="SMART" id="SM00332">
    <property type="entry name" value="PP2Cc"/>
    <property type="match status" value="1"/>
</dbReference>
<protein>
    <recommendedName>
        <fullName evidence="7">PPM-type phosphatase domain-containing protein</fullName>
    </recommendedName>
</protein>
<dbReference type="Gene3D" id="3.60.40.10">
    <property type="entry name" value="PPM-type phosphatase domain"/>
    <property type="match status" value="1"/>
</dbReference>
<dbReference type="InterPro" id="IPR036457">
    <property type="entry name" value="PPM-type-like_dom_sf"/>
</dbReference>
<dbReference type="Proteomes" id="UP000322899">
    <property type="component" value="Unassembled WGS sequence"/>
</dbReference>
<organism evidence="9 15">
    <name type="scientific">Cafeteria roenbergensis</name>
    <name type="common">Marine flagellate</name>
    <dbReference type="NCBI Taxonomy" id="33653"/>
    <lineage>
        <taxon>Eukaryota</taxon>
        <taxon>Sar</taxon>
        <taxon>Stramenopiles</taxon>
        <taxon>Bigyra</taxon>
        <taxon>Opalozoa</taxon>
        <taxon>Bicosoecida</taxon>
        <taxon>Cafeteriaceae</taxon>
        <taxon>Cafeteria</taxon>
    </lineage>
</organism>
<evidence type="ECO:0000313" key="10">
    <source>
        <dbReference type="EMBL" id="KAA0166997.1"/>
    </source>
</evidence>
<dbReference type="Pfam" id="PF00481">
    <property type="entry name" value="PP2C"/>
    <property type="match status" value="1"/>
</dbReference>
<dbReference type="Proteomes" id="UP000323011">
    <property type="component" value="Unassembled WGS sequence"/>
</dbReference>
<keyword evidence="2" id="KW-0479">Metal-binding</keyword>
<dbReference type="EMBL" id="VLTL01000036">
    <property type="protein sequence ID" value="KAA0166997.1"/>
    <property type="molecule type" value="Genomic_DNA"/>
</dbReference>
<dbReference type="PROSITE" id="PS01032">
    <property type="entry name" value="PPM_1"/>
    <property type="match status" value="1"/>
</dbReference>
<comment type="subcellular location">
    <subcellularLocation>
        <location evidence="1">Membrane</location>
        <topology evidence="1">Peripheral membrane protein</topology>
    </subcellularLocation>
</comment>
<keyword evidence="4 5" id="KW-0904">Protein phosphatase</keyword>
<evidence type="ECO:0000313" key="8">
    <source>
        <dbReference type="EMBL" id="KAA0147369.1"/>
    </source>
</evidence>
<evidence type="ECO:0000313" key="11">
    <source>
        <dbReference type="EMBL" id="KAA0177220.1"/>
    </source>
</evidence>
<evidence type="ECO:0000313" key="13">
    <source>
        <dbReference type="Proteomes" id="UP000323011"/>
    </source>
</evidence>
<feature type="region of interest" description="Disordered" evidence="6">
    <location>
        <begin position="1"/>
        <end position="76"/>
    </location>
</feature>
<sequence>MATQAPDASRTEVSGEEEVRTLTDTADLAAKVGATPRDGPTSSASVKADQPPPAHAAMAGAGSAPDKGVVSPYTETPHSPFAIDGVAVANAPALPPPVLSEANDPNPVWRPTDEDAHVHGQLRVGGAAPRDYYFFAVFDGHGGGAASKFVSGRIWNHLASRLAASEPLEQSITEAFFDADEELRTGCDHQNAGSTGAVALLTSGQQAAEWALTVANCGDTRVVLSARNRVVRLSTDHSPAVPSERERIERAGGWVASDRVIGVLAVSRAFGNFEMKELCPPTPTISQVLLRGKPRQRWARFLIIACDGLWDVMSDSEAVSFVKRNAEAAHASGSEDPLGVAARTLVEEALDRGTTDNVTVQVIFF</sequence>
<keyword evidence="13" id="KW-1185">Reference proteome</keyword>
<evidence type="ECO:0000256" key="1">
    <source>
        <dbReference type="ARBA" id="ARBA00004170"/>
    </source>
</evidence>
<dbReference type="GO" id="GO:0046872">
    <property type="term" value="F:metal ion binding"/>
    <property type="evidence" value="ECO:0007669"/>
    <property type="project" value="UniProtKB-KW"/>
</dbReference>
<dbReference type="EMBL" id="VLTN01000068">
    <property type="protein sequence ID" value="KAA0147369.1"/>
    <property type="molecule type" value="Genomic_DNA"/>
</dbReference>
<evidence type="ECO:0000256" key="2">
    <source>
        <dbReference type="ARBA" id="ARBA00022723"/>
    </source>
</evidence>
<dbReference type="AlphaFoldDB" id="A0A5A8C6U1"/>
<evidence type="ECO:0000313" key="15">
    <source>
        <dbReference type="Proteomes" id="UP000325113"/>
    </source>
</evidence>
<evidence type="ECO:0000313" key="12">
    <source>
        <dbReference type="Proteomes" id="UP000322899"/>
    </source>
</evidence>
<evidence type="ECO:0000256" key="4">
    <source>
        <dbReference type="ARBA" id="ARBA00022912"/>
    </source>
</evidence>
<evidence type="ECO:0000256" key="3">
    <source>
        <dbReference type="ARBA" id="ARBA00022801"/>
    </source>
</evidence>
<accession>A0A5A8C6U1</accession>
<dbReference type="OMA" id="NDEAVGM"/>
<dbReference type="InterPro" id="IPR015655">
    <property type="entry name" value="PP2C"/>
</dbReference>
<dbReference type="PANTHER" id="PTHR47992">
    <property type="entry name" value="PROTEIN PHOSPHATASE"/>
    <property type="match status" value="1"/>
</dbReference>
<dbReference type="PROSITE" id="PS51746">
    <property type="entry name" value="PPM_2"/>
    <property type="match status" value="1"/>
</dbReference>
<dbReference type="Proteomes" id="UP000325113">
    <property type="component" value="Unassembled WGS sequence"/>
</dbReference>
<keyword evidence="3 5" id="KW-0378">Hydrolase</keyword>
<comment type="caution">
    <text evidence="9">The sequence shown here is derived from an EMBL/GenBank/DDBJ whole genome shotgun (WGS) entry which is preliminary data.</text>
</comment>
<dbReference type="EMBL" id="VLTO01000005">
    <property type="protein sequence ID" value="KAA0177220.1"/>
    <property type="molecule type" value="Genomic_DNA"/>
</dbReference>
<proteinExistence type="inferred from homology"/>
<dbReference type="EMBL" id="VLTM01000162">
    <property type="protein sequence ID" value="KAA0147571.1"/>
    <property type="molecule type" value="Genomic_DNA"/>
</dbReference>
<dbReference type="InterPro" id="IPR001932">
    <property type="entry name" value="PPM-type_phosphatase-like_dom"/>
</dbReference>
<feature type="domain" description="PPM-type phosphatase" evidence="7">
    <location>
        <begin position="99"/>
        <end position="365"/>
    </location>
</feature>
<evidence type="ECO:0000256" key="5">
    <source>
        <dbReference type="RuleBase" id="RU003465"/>
    </source>
</evidence>
<dbReference type="OrthoDB" id="10264738at2759"/>
<feature type="compositionally biased region" description="Low complexity" evidence="6">
    <location>
        <begin position="55"/>
        <end position="65"/>
    </location>
</feature>
<dbReference type="InterPro" id="IPR000222">
    <property type="entry name" value="PP2C_BS"/>
</dbReference>
<dbReference type="CDD" id="cd00143">
    <property type="entry name" value="PP2Cc"/>
    <property type="match status" value="1"/>
</dbReference>
<evidence type="ECO:0000256" key="6">
    <source>
        <dbReference type="SAM" id="MobiDB-lite"/>
    </source>
</evidence>
<name>A0A5A8C6U1_CAFRO</name>
<evidence type="ECO:0000313" key="9">
    <source>
        <dbReference type="EMBL" id="KAA0147571.1"/>
    </source>
</evidence>
<reference evidence="12 13" key="1">
    <citation type="submission" date="2019-07" db="EMBL/GenBank/DDBJ databases">
        <title>Genomes of Cafeteria roenbergensis.</title>
        <authorList>
            <person name="Fischer M.G."/>
            <person name="Hackl T."/>
            <person name="Roman M."/>
        </authorList>
    </citation>
    <scope>NUCLEOTIDE SEQUENCE [LARGE SCALE GENOMIC DNA]</scope>
    <source>
        <strain evidence="8 13">BVI</strain>
        <strain evidence="9 15">Cflag</strain>
        <strain evidence="11 12">E4-10P</strain>
        <strain evidence="10 14">RCC970-E3</strain>
    </source>
</reference>
<evidence type="ECO:0000259" key="7">
    <source>
        <dbReference type="PROSITE" id="PS51746"/>
    </source>
</evidence>